<evidence type="ECO:0000313" key="2">
    <source>
        <dbReference type="EMBL" id="MDT0271091.1"/>
    </source>
</evidence>
<evidence type="ECO:0000256" key="1">
    <source>
        <dbReference type="SAM" id="MobiDB-lite"/>
    </source>
</evidence>
<feature type="region of interest" description="Disordered" evidence="1">
    <location>
        <begin position="21"/>
        <end position="43"/>
    </location>
</feature>
<reference evidence="3" key="1">
    <citation type="submission" date="2023-07" db="EMBL/GenBank/DDBJ databases">
        <title>30 novel species of actinomycetes from the DSMZ collection.</title>
        <authorList>
            <person name="Nouioui I."/>
        </authorList>
    </citation>
    <scope>NUCLEOTIDE SEQUENCE [LARGE SCALE GENOMIC DNA]</scope>
    <source>
        <strain evidence="3">DSM 44915</strain>
    </source>
</reference>
<keyword evidence="3" id="KW-1185">Reference proteome</keyword>
<gene>
    <name evidence="2" type="ORF">RM844_32960</name>
</gene>
<proteinExistence type="predicted"/>
<evidence type="ECO:0000313" key="3">
    <source>
        <dbReference type="Proteomes" id="UP001183410"/>
    </source>
</evidence>
<accession>A0ABU2K1F4</accession>
<feature type="non-terminal residue" evidence="2">
    <location>
        <position position="77"/>
    </location>
</feature>
<comment type="caution">
    <text evidence="2">The sequence shown here is derived from an EMBL/GenBank/DDBJ whole genome shotgun (WGS) entry which is preliminary data.</text>
</comment>
<protein>
    <submittedName>
        <fullName evidence="2">Uncharacterized protein</fullName>
    </submittedName>
</protein>
<name>A0ABU2K1F4_9ACTN</name>
<dbReference type="Proteomes" id="UP001183410">
    <property type="component" value="Unassembled WGS sequence"/>
</dbReference>
<sequence>MVGGRATSMLFLPDRVGGLPVTDGHSGIRPDAPGPTRQAENTDGGQIDDLALLAVDDIEDFWSQNYTGGSLPGTFTP</sequence>
<organism evidence="2 3">
    <name type="scientific">Streptomyces chisholmiae</name>
    <dbReference type="NCBI Taxonomy" id="3075540"/>
    <lineage>
        <taxon>Bacteria</taxon>
        <taxon>Bacillati</taxon>
        <taxon>Actinomycetota</taxon>
        <taxon>Actinomycetes</taxon>
        <taxon>Kitasatosporales</taxon>
        <taxon>Streptomycetaceae</taxon>
        <taxon>Streptomyces</taxon>
    </lineage>
</organism>
<dbReference type="EMBL" id="JAVREO010000232">
    <property type="protein sequence ID" value="MDT0271091.1"/>
    <property type="molecule type" value="Genomic_DNA"/>
</dbReference>